<feature type="domain" description="Cell wall elongation regulator TseB-like" evidence="2">
    <location>
        <begin position="51"/>
        <end position="95"/>
    </location>
</feature>
<dbReference type="EMBL" id="WHJL01000021">
    <property type="protein sequence ID" value="MPQ35061.1"/>
    <property type="molecule type" value="Genomic_DNA"/>
</dbReference>
<keyword evidence="1" id="KW-0812">Transmembrane</keyword>
<dbReference type="Proteomes" id="UP000503169">
    <property type="component" value="Chromosome"/>
</dbReference>
<reference evidence="6 10" key="3">
    <citation type="submission" date="2018-01" db="EMBL/GenBank/DDBJ databases">
        <title>Draft genome sequence of the feruloyl esterase-producing strain Lactobacillus fermentum CRL 1446, isolated from artisanal goat milk cheese.</title>
        <authorList>
            <person name="Abeijon Mukdsi M.C."/>
            <person name="Saavedra L."/>
            <person name="Gauffin Cano M.P."/>
            <person name="Hebert E.M."/>
            <person name="Medina R.B."/>
        </authorList>
    </citation>
    <scope>NUCLEOTIDE SEQUENCE [LARGE SCALE GENOMIC DNA]</scope>
    <source>
        <strain evidence="6 10">CRL 1446</strain>
    </source>
</reference>
<dbReference type="Pfam" id="PF17881">
    <property type="entry name" value="TseB"/>
    <property type="match status" value="1"/>
</dbReference>
<evidence type="ECO:0000313" key="12">
    <source>
        <dbReference type="Proteomes" id="UP000503169"/>
    </source>
</evidence>
<dbReference type="Proteomes" id="UP000185427">
    <property type="component" value="Chromosome"/>
</dbReference>
<dbReference type="Proteomes" id="UP000236514">
    <property type="component" value="Unassembled WGS sequence"/>
</dbReference>
<reference evidence="3 8" key="1">
    <citation type="submission" date="2016-09" db="EMBL/GenBank/DDBJ databases">
        <title>Genome Sequence of the Lactobacillus fermentum strain NCC2970 (CNCM I-5068).</title>
        <authorList>
            <person name="Barretto C."/>
            <person name="Ngom-Bru C."/>
            <person name="Genevaz A."/>
            <person name="Fournier C."/>
            <person name="Moine D."/>
            <person name="Kassam M."/>
            <person name="Iltis A."/>
            <person name="Sagory-Zalkind P."/>
            <person name="Faucherand G."/>
            <person name="Descombes P."/>
            <person name="Duboux S."/>
        </authorList>
    </citation>
    <scope>NUCLEOTIDE SEQUENCE [LARGE SCALE GENOMIC DNA]</scope>
    <source>
        <strain evidence="3 8">NCC2970</strain>
    </source>
</reference>
<evidence type="ECO:0000313" key="7">
    <source>
        <dbReference type="EMBL" id="QIX58866.1"/>
    </source>
</evidence>
<dbReference type="OrthoDB" id="2242521at2"/>
<evidence type="ECO:0000313" key="9">
    <source>
        <dbReference type="Proteomes" id="UP000185427"/>
    </source>
</evidence>
<protein>
    <submittedName>
        <fullName evidence="3 4">Peptidase</fullName>
    </submittedName>
</protein>
<reference evidence="5 11" key="4">
    <citation type="submission" date="2019-10" db="EMBL/GenBank/DDBJ databases">
        <title>Genome Sequencing and assembly of Lactobacillus fermentum I2, a lactic acid bacteria.</title>
        <authorList>
            <person name="Lopes L.S."/>
            <person name="Persinoti G.F."/>
            <person name="Riano-Pachon D.M."/>
            <person name="Labate C.A."/>
        </authorList>
    </citation>
    <scope>NUCLEOTIDE SEQUENCE [LARGE SCALE GENOMIC DNA]</scope>
    <source>
        <strain evidence="5 11">I2</strain>
    </source>
</reference>
<evidence type="ECO:0000313" key="6">
    <source>
        <dbReference type="EMBL" id="PNV57701.1"/>
    </source>
</evidence>
<evidence type="ECO:0000313" key="10">
    <source>
        <dbReference type="Proteomes" id="UP000236514"/>
    </source>
</evidence>
<evidence type="ECO:0000313" key="4">
    <source>
        <dbReference type="EMBL" id="APU46563.1"/>
    </source>
</evidence>
<name>A0A0G9GK97_LIMFE</name>
<evidence type="ECO:0000313" key="8">
    <source>
        <dbReference type="Proteomes" id="UP000094714"/>
    </source>
</evidence>
<dbReference type="GeneID" id="83714351"/>
<dbReference type="EMBL" id="CP017151">
    <property type="protein sequence ID" value="AOR73682.1"/>
    <property type="molecule type" value="Genomic_DNA"/>
</dbReference>
<keyword evidence="1" id="KW-1133">Transmembrane helix</keyword>
<accession>A0A0G9GK97</accession>
<evidence type="ECO:0000313" key="3">
    <source>
        <dbReference type="EMBL" id="AOR73682.1"/>
    </source>
</evidence>
<evidence type="ECO:0000259" key="2">
    <source>
        <dbReference type="Pfam" id="PF17881"/>
    </source>
</evidence>
<dbReference type="AlphaFoldDB" id="A0A0G9GK97"/>
<gene>
    <name evidence="4" type="ORF">BUW47_09145</name>
    <name evidence="6" type="ORF">C1Y38_06805</name>
    <name evidence="5" type="ORF">GC247_03935</name>
    <name evidence="7" type="ORF">HCY95_01304</name>
    <name evidence="3" type="ORF">LACFE_CDS0203</name>
</gene>
<dbReference type="Proteomes" id="UP000094714">
    <property type="component" value="Chromosome"/>
</dbReference>
<dbReference type="SUPFAM" id="SSF54403">
    <property type="entry name" value="Cystatin/monellin"/>
    <property type="match status" value="2"/>
</dbReference>
<dbReference type="Proteomes" id="UP000466799">
    <property type="component" value="Unassembled WGS sequence"/>
</dbReference>
<organism evidence="3 8">
    <name type="scientific">Limosilactobacillus fermentum</name>
    <name type="common">Lactobacillus fermentum</name>
    <dbReference type="NCBI Taxonomy" id="1613"/>
    <lineage>
        <taxon>Bacteria</taxon>
        <taxon>Bacillati</taxon>
        <taxon>Bacillota</taxon>
        <taxon>Bacilli</taxon>
        <taxon>Lactobacillales</taxon>
        <taxon>Lactobacillaceae</taxon>
        <taxon>Limosilactobacillus</taxon>
    </lineage>
</organism>
<evidence type="ECO:0000256" key="1">
    <source>
        <dbReference type="SAM" id="Phobius"/>
    </source>
</evidence>
<dbReference type="EMBL" id="POTQ01000013">
    <property type="protein sequence ID" value="PNV57701.1"/>
    <property type="molecule type" value="Genomic_DNA"/>
</dbReference>
<dbReference type="RefSeq" id="WP_004563226.1">
    <property type="nucleotide sequence ID" value="NZ_AP024320.1"/>
</dbReference>
<feature type="transmembrane region" description="Helical" evidence="1">
    <location>
        <begin position="20"/>
        <end position="41"/>
    </location>
</feature>
<dbReference type="InterPro" id="IPR041401">
    <property type="entry name" value="TseB-like_dom"/>
</dbReference>
<evidence type="ECO:0000313" key="11">
    <source>
        <dbReference type="Proteomes" id="UP000466799"/>
    </source>
</evidence>
<reference evidence="4 9" key="2">
    <citation type="submission" date="2016-12" db="EMBL/GenBank/DDBJ databases">
        <title>Complete Genome Sequence of Lactobacillus fermentum Strain SNUV175, a Probiotic for Treatment of Bacterial Vaginosis.</title>
        <authorList>
            <person name="Lee S."/>
            <person name="You H.J."/>
            <person name="Kwon B."/>
            <person name="Ko G."/>
        </authorList>
    </citation>
    <scope>NUCLEOTIDE SEQUENCE [LARGE SCALE GENOMIC DNA]</scope>
    <source>
        <strain evidence="4 9">SNUV175</strain>
    </source>
</reference>
<evidence type="ECO:0000313" key="5">
    <source>
        <dbReference type="EMBL" id="MPQ35061.1"/>
    </source>
</evidence>
<dbReference type="Gene3D" id="3.10.450.40">
    <property type="match status" value="2"/>
</dbReference>
<dbReference type="InterPro" id="IPR046350">
    <property type="entry name" value="Cystatin_sf"/>
</dbReference>
<proteinExistence type="predicted"/>
<dbReference type="EMBL" id="CP050919">
    <property type="protein sequence ID" value="QIX58866.1"/>
    <property type="molecule type" value="Genomic_DNA"/>
</dbReference>
<reference evidence="7 12" key="5">
    <citation type="submission" date="2020-04" db="EMBL/GenBank/DDBJ databases">
        <title>Novel strain L. Fermentum HFD1 producer antibacterial peptides.</title>
        <authorList>
            <person name="Ozhegov G.D."/>
            <person name="Pavlova A.S."/>
            <person name="Zhuravleva D.E."/>
            <person name="Gogoleva N.V."/>
            <person name="Shagimardanova E.I."/>
            <person name="Markelova M.I."/>
            <person name="Yarullina D.R."/>
            <person name="Kayumov A.R."/>
        </authorList>
    </citation>
    <scope>NUCLEOTIDE SEQUENCE [LARGE SCALE GENOMIC DNA]</scope>
    <source>
        <strain evidence="7 12">HFD1</strain>
    </source>
</reference>
<dbReference type="PATRIC" id="fig|1613.112.peg.216"/>
<keyword evidence="1" id="KW-0472">Membrane</keyword>
<sequence length="172" mass="19184">MQSRRDVQRQQSRRSFKKTVRNIVVTLLLVILVTWSVYAIANHPRAAAQKQATAMAKKYAGLKSTSGFYIYNRDQTYYTVAGKNAKGQTILVVVPQKGGDIRVLKQSAGLTASQAKSEVKTADNPKRVLKVAMGIFNNKPVWEVTYLNQKGNLCYDLISFTSGKSIQQINNL</sequence>
<dbReference type="EMBL" id="CP019030">
    <property type="protein sequence ID" value="APU46563.1"/>
    <property type="molecule type" value="Genomic_DNA"/>
</dbReference>